<sequence length="308" mass="34856">MNSQFHTRTRASSMGGKNLPARAWRSDIPEKPEFNFIQRSKHQSDYDFLHRNTSESLHSIDFQVYSHTPVELTQRGIIQVEPNAKSDQEWGNGIGIYLGRVRLHNQTVSQSPEDVMNEAPACEVVVGLDGQHVQTVDLASLTLVLDVNAVFAHVVHALFRLRGAPVFRRGVAWRGVPQWQCWRVPTWHDEAFQQHCSTRSPSVLALAALVVPAEFEGEQCRAARVRVVQARQAIRGSVPPCPESPQRLEGEQNSDPALRNFNMRLREYIGEYHPLHPTRAAYPGPTVQGHLRRIPVKSRLESQRYSAL</sequence>
<gene>
    <name evidence="2" type="ORF">B0H16DRAFT_1807815</name>
</gene>
<protein>
    <submittedName>
        <fullName evidence="2">Uncharacterized protein</fullName>
    </submittedName>
</protein>
<evidence type="ECO:0000256" key="1">
    <source>
        <dbReference type="SAM" id="MobiDB-lite"/>
    </source>
</evidence>
<reference evidence="2" key="1">
    <citation type="submission" date="2023-03" db="EMBL/GenBank/DDBJ databases">
        <title>Massive genome expansion in bonnet fungi (Mycena s.s.) driven by repeated elements and novel gene families across ecological guilds.</title>
        <authorList>
            <consortium name="Lawrence Berkeley National Laboratory"/>
            <person name="Harder C.B."/>
            <person name="Miyauchi S."/>
            <person name="Viragh M."/>
            <person name="Kuo A."/>
            <person name="Thoen E."/>
            <person name="Andreopoulos B."/>
            <person name="Lu D."/>
            <person name="Skrede I."/>
            <person name="Drula E."/>
            <person name="Henrissat B."/>
            <person name="Morin E."/>
            <person name="Kohler A."/>
            <person name="Barry K."/>
            <person name="LaButti K."/>
            <person name="Morin E."/>
            <person name="Salamov A."/>
            <person name="Lipzen A."/>
            <person name="Mereny Z."/>
            <person name="Hegedus B."/>
            <person name="Baldrian P."/>
            <person name="Stursova M."/>
            <person name="Weitz H."/>
            <person name="Taylor A."/>
            <person name="Grigoriev I.V."/>
            <person name="Nagy L.G."/>
            <person name="Martin F."/>
            <person name="Kauserud H."/>
        </authorList>
    </citation>
    <scope>NUCLEOTIDE SEQUENCE</scope>
    <source>
        <strain evidence="2">CBHHK182m</strain>
    </source>
</reference>
<comment type="caution">
    <text evidence="2">The sequence shown here is derived from an EMBL/GenBank/DDBJ whole genome shotgun (WGS) entry which is preliminary data.</text>
</comment>
<keyword evidence="3" id="KW-1185">Reference proteome</keyword>
<dbReference type="Proteomes" id="UP001215598">
    <property type="component" value="Unassembled WGS sequence"/>
</dbReference>
<feature type="compositionally biased region" description="Polar residues" evidence="1">
    <location>
        <begin position="1"/>
        <end position="12"/>
    </location>
</feature>
<evidence type="ECO:0000313" key="2">
    <source>
        <dbReference type="EMBL" id="KAJ7714548.1"/>
    </source>
</evidence>
<feature type="region of interest" description="Disordered" evidence="1">
    <location>
        <begin position="1"/>
        <end position="24"/>
    </location>
</feature>
<accession>A0AAD7MF44</accession>
<name>A0AAD7MF44_9AGAR</name>
<organism evidence="2 3">
    <name type="scientific">Mycena metata</name>
    <dbReference type="NCBI Taxonomy" id="1033252"/>
    <lineage>
        <taxon>Eukaryota</taxon>
        <taxon>Fungi</taxon>
        <taxon>Dikarya</taxon>
        <taxon>Basidiomycota</taxon>
        <taxon>Agaricomycotina</taxon>
        <taxon>Agaricomycetes</taxon>
        <taxon>Agaricomycetidae</taxon>
        <taxon>Agaricales</taxon>
        <taxon>Marasmiineae</taxon>
        <taxon>Mycenaceae</taxon>
        <taxon>Mycena</taxon>
    </lineage>
</organism>
<evidence type="ECO:0000313" key="3">
    <source>
        <dbReference type="Proteomes" id="UP001215598"/>
    </source>
</evidence>
<dbReference type="AlphaFoldDB" id="A0AAD7MF44"/>
<proteinExistence type="predicted"/>
<dbReference type="EMBL" id="JARKIB010000323">
    <property type="protein sequence ID" value="KAJ7714548.1"/>
    <property type="molecule type" value="Genomic_DNA"/>
</dbReference>